<reference evidence="7 8" key="1">
    <citation type="journal article" date="2023" name="Life. Sci Alliance">
        <title>Evolutionary insights into 3D genome organization and epigenetic landscape of Vigna mungo.</title>
        <authorList>
            <person name="Junaid A."/>
            <person name="Singh B."/>
            <person name="Bhatia S."/>
        </authorList>
    </citation>
    <scope>NUCLEOTIDE SEQUENCE [LARGE SCALE GENOMIC DNA]</scope>
    <source>
        <strain evidence="7">Urdbean</strain>
    </source>
</reference>
<dbReference type="GO" id="GO:0016020">
    <property type="term" value="C:membrane"/>
    <property type="evidence" value="ECO:0007669"/>
    <property type="project" value="UniProtKB-SubCell"/>
</dbReference>
<keyword evidence="4 5" id="KW-0472">Membrane</keyword>
<evidence type="ECO:0000256" key="1">
    <source>
        <dbReference type="ARBA" id="ARBA00004141"/>
    </source>
</evidence>
<evidence type="ECO:0000256" key="4">
    <source>
        <dbReference type="ARBA" id="ARBA00023136"/>
    </source>
</evidence>
<feature type="transmembrane region" description="Helical" evidence="5">
    <location>
        <begin position="69"/>
        <end position="90"/>
    </location>
</feature>
<evidence type="ECO:0000256" key="3">
    <source>
        <dbReference type="ARBA" id="ARBA00022989"/>
    </source>
</evidence>
<feature type="domain" description="NFD4 C-terminal" evidence="6">
    <location>
        <begin position="25"/>
        <end position="98"/>
    </location>
</feature>
<dbReference type="Proteomes" id="UP001374535">
    <property type="component" value="Chromosome 11"/>
</dbReference>
<name>A0AAQ3RG30_VIGMU</name>
<keyword evidence="3 5" id="KW-1133">Transmembrane helix</keyword>
<proteinExistence type="predicted"/>
<keyword evidence="8" id="KW-1185">Reference proteome</keyword>
<accession>A0AAQ3RG30</accession>
<sequence length="117" mass="13205">MVRSEASHHCANSLRVIWPQILWTHFNILILTLPLGSFLFSGLLAGILYDMKATTTTGGGNTCIGPHCYRLVFIVMAAACLIGFFFDLLLSIRTKMLYKRIYFTENSNKNSLISSRR</sequence>
<evidence type="ECO:0000256" key="5">
    <source>
        <dbReference type="SAM" id="Phobius"/>
    </source>
</evidence>
<dbReference type="EMBL" id="CP144690">
    <property type="protein sequence ID" value="WVY90400.1"/>
    <property type="molecule type" value="Genomic_DNA"/>
</dbReference>
<keyword evidence="2 5" id="KW-0812">Transmembrane</keyword>
<evidence type="ECO:0000313" key="7">
    <source>
        <dbReference type="EMBL" id="WVY90400.1"/>
    </source>
</evidence>
<evidence type="ECO:0000313" key="8">
    <source>
        <dbReference type="Proteomes" id="UP001374535"/>
    </source>
</evidence>
<dbReference type="Pfam" id="PF23262">
    <property type="entry name" value="NFD4_C"/>
    <property type="match status" value="1"/>
</dbReference>
<feature type="transmembrane region" description="Helical" evidence="5">
    <location>
        <begin position="21"/>
        <end position="49"/>
    </location>
</feature>
<gene>
    <name evidence="7" type="ORF">V8G54_035914</name>
</gene>
<dbReference type="AlphaFoldDB" id="A0AAQ3RG30"/>
<evidence type="ECO:0000259" key="6">
    <source>
        <dbReference type="Pfam" id="PF23262"/>
    </source>
</evidence>
<comment type="subcellular location">
    <subcellularLocation>
        <location evidence="1">Membrane</location>
        <topology evidence="1">Multi-pass membrane protein</topology>
    </subcellularLocation>
</comment>
<evidence type="ECO:0000256" key="2">
    <source>
        <dbReference type="ARBA" id="ARBA00022692"/>
    </source>
</evidence>
<protein>
    <recommendedName>
        <fullName evidence="6">NFD4 C-terminal domain-containing protein</fullName>
    </recommendedName>
</protein>
<dbReference type="InterPro" id="IPR056555">
    <property type="entry name" value="NFD4_C"/>
</dbReference>
<organism evidence="7 8">
    <name type="scientific">Vigna mungo</name>
    <name type="common">Black gram</name>
    <name type="synonym">Phaseolus mungo</name>
    <dbReference type="NCBI Taxonomy" id="3915"/>
    <lineage>
        <taxon>Eukaryota</taxon>
        <taxon>Viridiplantae</taxon>
        <taxon>Streptophyta</taxon>
        <taxon>Embryophyta</taxon>
        <taxon>Tracheophyta</taxon>
        <taxon>Spermatophyta</taxon>
        <taxon>Magnoliopsida</taxon>
        <taxon>eudicotyledons</taxon>
        <taxon>Gunneridae</taxon>
        <taxon>Pentapetalae</taxon>
        <taxon>rosids</taxon>
        <taxon>fabids</taxon>
        <taxon>Fabales</taxon>
        <taxon>Fabaceae</taxon>
        <taxon>Papilionoideae</taxon>
        <taxon>50 kb inversion clade</taxon>
        <taxon>NPAAA clade</taxon>
        <taxon>indigoferoid/millettioid clade</taxon>
        <taxon>Phaseoleae</taxon>
        <taxon>Vigna</taxon>
    </lineage>
</organism>
<dbReference type="PANTHER" id="PTHR21576:SF78">
    <property type="entry name" value="PROTEIN NUCLEAR FUSION DEFECTIVE 4-LIKE"/>
    <property type="match status" value="1"/>
</dbReference>
<dbReference type="PANTHER" id="PTHR21576">
    <property type="entry name" value="UNCHARACTERIZED NODULIN-LIKE PROTEIN"/>
    <property type="match status" value="1"/>
</dbReference>